<feature type="transmembrane region" description="Helical" evidence="1">
    <location>
        <begin position="136"/>
        <end position="155"/>
    </location>
</feature>
<keyword evidence="4" id="KW-1185">Reference proteome</keyword>
<dbReference type="Proteomes" id="UP000702425">
    <property type="component" value="Unassembled WGS sequence"/>
</dbReference>
<keyword evidence="1" id="KW-1133">Transmembrane helix</keyword>
<evidence type="ECO:0000256" key="1">
    <source>
        <dbReference type="SAM" id="Phobius"/>
    </source>
</evidence>
<reference evidence="3 4" key="1">
    <citation type="journal article" date="2020" name="Sci. Rep.">
        <title>A novel cyanobacterial geosmin producer, revising GeoA distribution and dispersion patterns in Bacteria.</title>
        <authorList>
            <person name="Churro C."/>
            <person name="Semedo-Aguiar A.P."/>
            <person name="Silva A.D."/>
            <person name="Pereira-Leal J.B."/>
            <person name="Leite R.B."/>
        </authorList>
    </citation>
    <scope>NUCLEOTIDE SEQUENCE [LARGE SCALE GENOMIC DNA]</scope>
    <source>
        <strain evidence="3 4">IPMA8</strain>
    </source>
</reference>
<protein>
    <recommendedName>
        <fullName evidence="2">DUF4126 domain-containing protein</fullName>
    </recommendedName>
</protein>
<proteinExistence type="predicted"/>
<feature type="transmembrane region" description="Helical" evidence="1">
    <location>
        <begin position="105"/>
        <end position="124"/>
    </location>
</feature>
<gene>
    <name evidence="3" type="ORF">E5S67_05671</name>
</gene>
<dbReference type="EMBL" id="SRRZ01000159">
    <property type="protein sequence ID" value="NQE37890.1"/>
    <property type="molecule type" value="Genomic_DNA"/>
</dbReference>
<dbReference type="InterPro" id="IPR025196">
    <property type="entry name" value="DUF4126"/>
</dbReference>
<dbReference type="Pfam" id="PF13548">
    <property type="entry name" value="DUF4126"/>
    <property type="match status" value="1"/>
</dbReference>
<feature type="transmembrane region" description="Helical" evidence="1">
    <location>
        <begin position="74"/>
        <end position="93"/>
    </location>
</feature>
<keyword evidence="1" id="KW-0812">Transmembrane</keyword>
<name>A0ABX2D7L7_9CYAN</name>
<dbReference type="RefSeq" id="WP_172192268.1">
    <property type="nucleotide sequence ID" value="NZ_CAWPPK010000067.1"/>
</dbReference>
<comment type="caution">
    <text evidence="3">The sequence shown here is derived from an EMBL/GenBank/DDBJ whole genome shotgun (WGS) entry which is preliminary data.</text>
</comment>
<accession>A0ABX2D7L7</accession>
<evidence type="ECO:0000259" key="2">
    <source>
        <dbReference type="Pfam" id="PF13548"/>
    </source>
</evidence>
<feature type="domain" description="DUF4126" evidence="2">
    <location>
        <begin position="4"/>
        <end position="176"/>
    </location>
</feature>
<organism evidence="3 4">
    <name type="scientific">Microcoleus asticus IPMA8</name>
    <dbReference type="NCBI Taxonomy" id="2563858"/>
    <lineage>
        <taxon>Bacteria</taxon>
        <taxon>Bacillati</taxon>
        <taxon>Cyanobacteriota</taxon>
        <taxon>Cyanophyceae</taxon>
        <taxon>Oscillatoriophycideae</taxon>
        <taxon>Oscillatoriales</taxon>
        <taxon>Microcoleaceae</taxon>
        <taxon>Microcoleus</taxon>
        <taxon>Microcoleus asticus</taxon>
    </lineage>
</organism>
<feature type="transmembrane region" description="Helical" evidence="1">
    <location>
        <begin position="43"/>
        <end position="62"/>
    </location>
</feature>
<keyword evidence="1" id="KW-0472">Membrane</keyword>
<sequence length="203" mass="22467">MVGLLAALSGSAAGGMRIALPLLLIGLLRIDKLWSEIPLLSGVHPQVAITILVSWSLLELFASKTFVGQRVLQVVQIIFSPIVGAIMGIAIAQVSSIDEIIVHPWMLWIIGVVGGLLALVLQLVQAGWLYRLRGLPIWVIFLQDVLCISLVLFAFDAPRQGGLVAMMLLWLAIRSSKEWYRWYRSQGITGDRGNPRRHKRDPD</sequence>
<evidence type="ECO:0000313" key="3">
    <source>
        <dbReference type="EMBL" id="NQE37890.1"/>
    </source>
</evidence>
<evidence type="ECO:0000313" key="4">
    <source>
        <dbReference type="Proteomes" id="UP000702425"/>
    </source>
</evidence>